<reference evidence="2 3" key="1">
    <citation type="submission" date="2024-01" db="EMBL/GenBank/DDBJ databases">
        <title>A draft genome for the cacao thread blight pathogen Marasmiellus scandens.</title>
        <authorList>
            <person name="Baruah I.K."/>
            <person name="Leung J."/>
            <person name="Bukari Y."/>
            <person name="Amoako-Attah I."/>
            <person name="Meinhardt L.W."/>
            <person name="Bailey B.A."/>
            <person name="Cohen S.P."/>
        </authorList>
    </citation>
    <scope>NUCLEOTIDE SEQUENCE [LARGE SCALE GENOMIC DNA]</scope>
    <source>
        <strain evidence="2 3">GH-19</strain>
    </source>
</reference>
<keyword evidence="3" id="KW-1185">Reference proteome</keyword>
<protein>
    <submittedName>
        <fullName evidence="2">Uncharacterized protein</fullName>
    </submittedName>
</protein>
<evidence type="ECO:0000313" key="3">
    <source>
        <dbReference type="Proteomes" id="UP001498398"/>
    </source>
</evidence>
<evidence type="ECO:0000313" key="2">
    <source>
        <dbReference type="EMBL" id="KAK7441218.1"/>
    </source>
</evidence>
<evidence type="ECO:0000256" key="1">
    <source>
        <dbReference type="SAM" id="MobiDB-lite"/>
    </source>
</evidence>
<feature type="compositionally biased region" description="Basic and acidic residues" evidence="1">
    <location>
        <begin position="125"/>
        <end position="143"/>
    </location>
</feature>
<feature type="region of interest" description="Disordered" evidence="1">
    <location>
        <begin position="397"/>
        <end position="416"/>
    </location>
</feature>
<name>A0ABR1IXD1_9AGAR</name>
<feature type="compositionally biased region" description="Acidic residues" evidence="1">
    <location>
        <begin position="223"/>
        <end position="237"/>
    </location>
</feature>
<gene>
    <name evidence="2" type="ORF">VKT23_016699</name>
</gene>
<feature type="region of interest" description="Disordered" evidence="1">
    <location>
        <begin position="54"/>
        <end position="77"/>
    </location>
</feature>
<dbReference type="Proteomes" id="UP001498398">
    <property type="component" value="Unassembled WGS sequence"/>
</dbReference>
<feature type="compositionally biased region" description="Low complexity" evidence="1">
    <location>
        <begin position="313"/>
        <end position="322"/>
    </location>
</feature>
<feature type="compositionally biased region" description="Basic and acidic residues" evidence="1">
    <location>
        <begin position="398"/>
        <end position="409"/>
    </location>
</feature>
<organism evidence="2 3">
    <name type="scientific">Marasmiellus scandens</name>
    <dbReference type="NCBI Taxonomy" id="2682957"/>
    <lineage>
        <taxon>Eukaryota</taxon>
        <taxon>Fungi</taxon>
        <taxon>Dikarya</taxon>
        <taxon>Basidiomycota</taxon>
        <taxon>Agaricomycotina</taxon>
        <taxon>Agaricomycetes</taxon>
        <taxon>Agaricomycetidae</taxon>
        <taxon>Agaricales</taxon>
        <taxon>Marasmiineae</taxon>
        <taxon>Omphalotaceae</taxon>
        <taxon>Marasmiellus</taxon>
    </lineage>
</organism>
<dbReference type="EMBL" id="JBANRG010000064">
    <property type="protein sequence ID" value="KAK7441218.1"/>
    <property type="molecule type" value="Genomic_DNA"/>
</dbReference>
<sequence>MVRTKSQTTRNMQLRSRAIQTPYADVSAPPPPAPPRRRKRLVLDCVELSSASTIRPNARTGAPPFIETEPNGNVSMDFSKVRNTTWFDRDRIRRQREAQQLTAQSSNPARQPVASTSQRQLTPDWDAREERIAELNRLSDKTPSKQQRRLSSSPSPSLSLSLPPVPSHNHEDDLPHVSSPVHGEDLTVDIEEDLPPSSPAHGEDLAEDLEVERGKGKTVTFVDDSDVVIDDFNDDGSSDNYSDGPRQQAKLLEQKKARRACQRKRNPDHVSKKTPNPSSNPAPAEKRPSKRGRKPKHHPVDHDVADDEDDDTTPLLDPILDPDSPEYEVDAEAYDTPGPLSKECRRELEEVAYEFETRLHEIAWKYQKPLSLLHQAAGYGFRSHRRDSTWNDYQAFRTKKDEEKQRPDESLQDFVS</sequence>
<feature type="compositionally biased region" description="Polar residues" evidence="1">
    <location>
        <begin position="98"/>
        <end position="121"/>
    </location>
</feature>
<feature type="region of interest" description="Disordered" evidence="1">
    <location>
        <begin position="1"/>
        <end position="39"/>
    </location>
</feature>
<proteinExistence type="predicted"/>
<feature type="compositionally biased region" description="Low complexity" evidence="1">
    <location>
        <begin position="150"/>
        <end position="162"/>
    </location>
</feature>
<feature type="region of interest" description="Disordered" evidence="1">
    <location>
        <begin position="97"/>
        <end position="341"/>
    </location>
</feature>
<feature type="compositionally biased region" description="Polar residues" evidence="1">
    <location>
        <begin position="1"/>
        <end position="14"/>
    </location>
</feature>
<comment type="caution">
    <text evidence="2">The sequence shown here is derived from an EMBL/GenBank/DDBJ whole genome shotgun (WGS) entry which is preliminary data.</text>
</comment>
<accession>A0ABR1IXD1</accession>
<feature type="compositionally biased region" description="Basic residues" evidence="1">
    <location>
        <begin position="288"/>
        <end position="297"/>
    </location>
</feature>
<feature type="compositionally biased region" description="Acidic residues" evidence="1">
    <location>
        <begin position="323"/>
        <end position="333"/>
    </location>
</feature>